<dbReference type="WBParaSite" id="NBR_0000974201-mRNA-1">
    <property type="protein sequence ID" value="NBR_0000974201-mRNA-1"/>
    <property type="gene ID" value="NBR_0000974201"/>
</dbReference>
<proteinExistence type="predicted"/>
<dbReference type="SUPFAM" id="SSF54928">
    <property type="entry name" value="RNA-binding domain, RBD"/>
    <property type="match status" value="1"/>
</dbReference>
<keyword evidence="3" id="KW-0472">Membrane</keyword>
<dbReference type="AlphaFoldDB" id="A0A158QZ88"/>
<evidence type="ECO:0000313" key="6">
    <source>
        <dbReference type="Proteomes" id="UP000271162"/>
    </source>
</evidence>
<feature type="domain" description="RRM" evidence="4">
    <location>
        <begin position="170"/>
        <end position="252"/>
    </location>
</feature>
<evidence type="ECO:0000259" key="4">
    <source>
        <dbReference type="PROSITE" id="PS50102"/>
    </source>
</evidence>
<evidence type="ECO:0000256" key="3">
    <source>
        <dbReference type="SAM" id="Phobius"/>
    </source>
</evidence>
<dbReference type="GO" id="GO:0003723">
    <property type="term" value="F:RNA binding"/>
    <property type="evidence" value="ECO:0007669"/>
    <property type="project" value="UniProtKB-UniRule"/>
</dbReference>
<dbReference type="Gene3D" id="3.30.70.330">
    <property type="match status" value="2"/>
</dbReference>
<reference evidence="5 6" key="2">
    <citation type="submission" date="2018-11" db="EMBL/GenBank/DDBJ databases">
        <authorList>
            <consortium name="Pathogen Informatics"/>
        </authorList>
    </citation>
    <scope>NUCLEOTIDE SEQUENCE [LARGE SCALE GENOMIC DNA]</scope>
</reference>
<sequence length="503" mass="54995">MVAVLKSSQLNQHAPFFPRRRFVLLLVMMPRWDGDGDGGGVDSSCDDAMTLMMFLLVFSSVSVSSALSTALALSLHLRPPTPSTEQKPHDDSPHIRPLALSHACTTTAEAVQLKENTSAIFTSQVGSWVSTRILVVIQAHVVPGKLPSLLLSAMSIATIIKPEEPIEHRDRLFIGEIRRDWEPKRVESYLRGILPEATTIDAYAEGSPLVRNRGFAFVSFPDVGSAVRAREKLLKAPVKLGGRTLTVDWARAEHSVPAEVMKTIANLFIRNIAPGTSEMALKQLFGGEEAGVARVKIQRTYGFVRFHKRAQAEFAKEKYNGAVLNGNALEVTWARPPPPGRAVRRTPPIGKHRLLTLPSQLIQQPMSSHGFEGFPLLQVDPPLFSSPVIDVPLLTPANTPVASTPSAPPLPFLYVPPPPQHPMAVTTIPEHSFLIKSFSERVRNHGFGDVRVTTSAVVINNLVFFVTTILVGYIRLDGPLAPSKAEAEQNAIVFASNYLNLPV</sequence>
<feature type="domain" description="RRM" evidence="4">
    <location>
        <begin position="265"/>
        <end position="336"/>
    </location>
</feature>
<dbReference type="EMBL" id="UYSL01020188">
    <property type="protein sequence ID" value="VDL73332.1"/>
    <property type="molecule type" value="Genomic_DNA"/>
</dbReference>
<gene>
    <name evidence="5" type="ORF">NBR_LOCUS9743</name>
</gene>
<evidence type="ECO:0000313" key="7">
    <source>
        <dbReference type="WBParaSite" id="NBR_0000974201-mRNA-1"/>
    </source>
</evidence>
<dbReference type="PANTHER" id="PTHR21245">
    <property type="entry name" value="HETEROGENEOUS NUCLEAR RIBONUCLEOPROTEIN"/>
    <property type="match status" value="1"/>
</dbReference>
<evidence type="ECO:0000256" key="2">
    <source>
        <dbReference type="PROSITE-ProRule" id="PRU00176"/>
    </source>
</evidence>
<organism evidence="7">
    <name type="scientific">Nippostrongylus brasiliensis</name>
    <name type="common">Rat hookworm</name>
    <dbReference type="NCBI Taxonomy" id="27835"/>
    <lineage>
        <taxon>Eukaryota</taxon>
        <taxon>Metazoa</taxon>
        <taxon>Ecdysozoa</taxon>
        <taxon>Nematoda</taxon>
        <taxon>Chromadorea</taxon>
        <taxon>Rhabditida</taxon>
        <taxon>Rhabditina</taxon>
        <taxon>Rhabditomorpha</taxon>
        <taxon>Strongyloidea</taxon>
        <taxon>Heligmosomidae</taxon>
        <taxon>Nippostrongylus</taxon>
    </lineage>
</organism>
<dbReference type="InterPro" id="IPR035979">
    <property type="entry name" value="RBD_domain_sf"/>
</dbReference>
<dbReference type="InterPro" id="IPR012677">
    <property type="entry name" value="Nucleotide-bd_a/b_plait_sf"/>
</dbReference>
<dbReference type="Pfam" id="PF00076">
    <property type="entry name" value="RRM_1"/>
    <property type="match status" value="1"/>
</dbReference>
<dbReference type="PROSITE" id="PS50102">
    <property type="entry name" value="RRM"/>
    <property type="match status" value="2"/>
</dbReference>
<keyword evidence="1 2" id="KW-0694">RNA-binding</keyword>
<dbReference type="SMART" id="SM00360">
    <property type="entry name" value="RRM"/>
    <property type="match status" value="2"/>
</dbReference>
<dbReference type="STRING" id="27835.A0A158QZ88"/>
<reference evidence="7" key="1">
    <citation type="submission" date="2016-04" db="UniProtKB">
        <authorList>
            <consortium name="WormBaseParasite"/>
        </authorList>
    </citation>
    <scope>IDENTIFICATION</scope>
</reference>
<accession>A0A158QZ88</accession>
<dbReference type="InterPro" id="IPR000504">
    <property type="entry name" value="RRM_dom"/>
</dbReference>
<feature type="transmembrane region" description="Helical" evidence="3">
    <location>
        <begin position="452"/>
        <end position="474"/>
    </location>
</feature>
<name>A0A158QZ88_NIPBR</name>
<evidence type="ECO:0000313" key="5">
    <source>
        <dbReference type="EMBL" id="VDL73332.1"/>
    </source>
</evidence>
<protein>
    <submittedName>
        <fullName evidence="7">RRM domain-containing protein</fullName>
    </submittedName>
</protein>
<evidence type="ECO:0000256" key="1">
    <source>
        <dbReference type="ARBA" id="ARBA00022884"/>
    </source>
</evidence>
<dbReference type="Proteomes" id="UP000271162">
    <property type="component" value="Unassembled WGS sequence"/>
</dbReference>
<keyword evidence="3" id="KW-0812">Transmembrane</keyword>
<keyword evidence="6" id="KW-1185">Reference proteome</keyword>
<keyword evidence="3" id="KW-1133">Transmembrane helix</keyword>
<dbReference type="OMA" id="FVRFHKR"/>